<dbReference type="RefSeq" id="WP_058582046.1">
    <property type="nucleotide sequence ID" value="NZ_LOPU01000029.1"/>
</dbReference>
<dbReference type="InterPro" id="IPR011042">
    <property type="entry name" value="6-blade_b-propeller_TolB-like"/>
</dbReference>
<dbReference type="EMBL" id="LOPU01000029">
    <property type="protein sequence ID" value="KTG08893.1"/>
    <property type="molecule type" value="Genomic_DNA"/>
</dbReference>
<dbReference type="SUPFAM" id="SSF63829">
    <property type="entry name" value="Calcium-dependent phosphotriesterase"/>
    <property type="match status" value="1"/>
</dbReference>
<protein>
    <recommendedName>
        <fullName evidence="4">SMP-30/Gluconolactonase/LRE-like region domain-containing protein</fullName>
    </recommendedName>
</protein>
<reference evidence="2 3" key="1">
    <citation type="submission" date="2015-12" db="EMBL/GenBank/DDBJ databases">
        <title>Haloprofundus marisrubri gen. nov., sp. nov., an extremely halophilic archaeon isolated from the Discovery deep brine-seawater interface in the Red Sea.</title>
        <authorList>
            <person name="Zhang G."/>
            <person name="Stingl U."/>
            <person name="Rashid M."/>
        </authorList>
    </citation>
    <scope>NUCLEOTIDE SEQUENCE [LARGE SCALE GENOMIC DNA]</scope>
    <source>
        <strain evidence="2 3">SB9</strain>
    </source>
</reference>
<organism evidence="2 3">
    <name type="scientific">Haloprofundus marisrubri</name>
    <dbReference type="NCBI Taxonomy" id="1514971"/>
    <lineage>
        <taxon>Archaea</taxon>
        <taxon>Methanobacteriati</taxon>
        <taxon>Methanobacteriota</taxon>
        <taxon>Stenosarchaea group</taxon>
        <taxon>Halobacteria</taxon>
        <taxon>Halobacteriales</taxon>
        <taxon>Haloferacaceae</taxon>
        <taxon>Haloprofundus</taxon>
    </lineage>
</organism>
<sequence length="353" mass="35907">MEHSRRTFLKVTGVSTAAAFLGTGAAAASQSQGRLTEVVSVTDPVPENVGFDWNGDLYIGVTGGSVRRLPAGQTDESGLSLDATELVAEYPGSVAGVLVEDGILYAAVNGEMGGVYALDLRASSAEPQALATLVGSDEEGFVNDFYQLGSRLLVTESFGGVVYELPLTADSECEPTVWADSDLLATPSFGANGITAIRGDVFVAVTRVTENTGRIVRIPVACDGSAGEPEVYVEGPQLFGADGLTSRGAELYVALNGQNRIAVVDDGGNNGAGGNGNGGGNGGNGNGNGNANSTGGRVRTVFAGGALSFPSEVVFDPTDPDTAFVCNFSNSAPEQGGVLRGALPGSARSQRSQ</sequence>
<gene>
    <name evidence="2" type="ORF">AUR64_13865</name>
</gene>
<evidence type="ECO:0000256" key="1">
    <source>
        <dbReference type="SAM" id="MobiDB-lite"/>
    </source>
</evidence>
<evidence type="ECO:0000313" key="2">
    <source>
        <dbReference type="EMBL" id="KTG08893.1"/>
    </source>
</evidence>
<dbReference type="Proteomes" id="UP000054387">
    <property type="component" value="Unassembled WGS sequence"/>
</dbReference>
<evidence type="ECO:0008006" key="4">
    <source>
        <dbReference type="Google" id="ProtNLM"/>
    </source>
</evidence>
<accession>A0A0W1R659</accession>
<dbReference type="OrthoDB" id="204805at2157"/>
<name>A0A0W1R659_9EURY</name>
<feature type="compositionally biased region" description="Gly residues" evidence="1">
    <location>
        <begin position="272"/>
        <end position="288"/>
    </location>
</feature>
<keyword evidence="3" id="KW-1185">Reference proteome</keyword>
<comment type="caution">
    <text evidence="2">The sequence shown here is derived from an EMBL/GenBank/DDBJ whole genome shotgun (WGS) entry which is preliminary data.</text>
</comment>
<dbReference type="PROSITE" id="PS51318">
    <property type="entry name" value="TAT"/>
    <property type="match status" value="1"/>
</dbReference>
<dbReference type="Gene3D" id="2.120.10.30">
    <property type="entry name" value="TolB, C-terminal domain"/>
    <property type="match status" value="1"/>
</dbReference>
<dbReference type="STRING" id="1514971.AUR64_13865"/>
<dbReference type="InterPro" id="IPR006311">
    <property type="entry name" value="TAT_signal"/>
</dbReference>
<feature type="region of interest" description="Disordered" evidence="1">
    <location>
        <begin position="272"/>
        <end position="292"/>
    </location>
</feature>
<proteinExistence type="predicted"/>
<evidence type="ECO:0000313" key="3">
    <source>
        <dbReference type="Proteomes" id="UP000054387"/>
    </source>
</evidence>
<dbReference type="AlphaFoldDB" id="A0A0W1R659"/>